<dbReference type="RefSeq" id="WP_023558676.1">
    <property type="nucleotide sequence ID" value="NZ_KI629786.1"/>
</dbReference>
<dbReference type="HOGENOM" id="CLU_2367341_0_0_9"/>
<keyword evidence="2" id="KW-1185">Reference proteome</keyword>
<evidence type="ECO:0000313" key="1">
    <source>
        <dbReference type="EMBL" id="EST52173.1"/>
    </source>
</evidence>
<dbReference type="InterPro" id="IPR008792">
    <property type="entry name" value="PQQD"/>
</dbReference>
<dbReference type="Pfam" id="PF05402">
    <property type="entry name" value="PqqD"/>
    <property type="match status" value="1"/>
</dbReference>
<evidence type="ECO:0008006" key="3">
    <source>
        <dbReference type="Google" id="ProtNLM"/>
    </source>
</evidence>
<dbReference type="Gene3D" id="1.10.10.1150">
    <property type="entry name" value="Coenzyme PQQ synthesis protein D (PqqD)"/>
    <property type="match status" value="1"/>
</dbReference>
<evidence type="ECO:0000313" key="2">
    <source>
        <dbReference type="Proteomes" id="UP000017973"/>
    </source>
</evidence>
<dbReference type="EMBL" id="AYJU01000018">
    <property type="protein sequence ID" value="EST52173.1"/>
    <property type="molecule type" value="Genomic_DNA"/>
</dbReference>
<protein>
    <recommendedName>
        <fullName evidence="3">PqqD family protein</fullName>
    </recommendedName>
</protein>
<dbReference type="InterPro" id="IPR041881">
    <property type="entry name" value="PqqD_sf"/>
</dbReference>
<dbReference type="STRING" id="1408254.T458_24460"/>
<accession>V6M9Z7</accession>
<reference evidence="1 2" key="1">
    <citation type="journal article" date="2014" name="Genome Announc.">
        <title>Draft Genome Sequence of Brevibacillus panacihumi Strain W25, a Halotolerant Hydrocarbon-Degrading Bacterium.</title>
        <authorList>
            <person name="Wang X."/>
            <person name="Jin D."/>
            <person name="Zhou L."/>
            <person name="Wu L."/>
            <person name="An W."/>
            <person name="Chen Y."/>
            <person name="Zhao L."/>
        </authorList>
    </citation>
    <scope>NUCLEOTIDE SEQUENCE [LARGE SCALE GENOMIC DNA]</scope>
    <source>
        <strain evidence="1 2">W25</strain>
    </source>
</reference>
<dbReference type="Proteomes" id="UP000017973">
    <property type="component" value="Unassembled WGS sequence"/>
</dbReference>
<dbReference type="PATRIC" id="fig|1408254.3.peg.4801"/>
<proteinExistence type="predicted"/>
<comment type="caution">
    <text evidence="1">The sequence shown here is derived from an EMBL/GenBank/DDBJ whole genome shotgun (WGS) entry which is preliminary data.</text>
</comment>
<sequence length="95" mass="11086">MLVKPAYLKRAIDVIFRKVEDKAYIGKLDGTAFELSGVAWLIWQLLDGETSNEEIIEKIAKDYMLDKIEIEKDLLEFQDMLLENDLAYIVIKDEF</sequence>
<name>V6M9Z7_9BACL</name>
<organism evidence="1 2">
    <name type="scientific">Brevibacillus panacihumi W25</name>
    <dbReference type="NCBI Taxonomy" id="1408254"/>
    <lineage>
        <taxon>Bacteria</taxon>
        <taxon>Bacillati</taxon>
        <taxon>Bacillota</taxon>
        <taxon>Bacilli</taxon>
        <taxon>Bacillales</taxon>
        <taxon>Paenibacillaceae</taxon>
        <taxon>Brevibacillus</taxon>
    </lineage>
</organism>
<gene>
    <name evidence="1" type="ORF">T458_24460</name>
</gene>
<dbReference type="AlphaFoldDB" id="V6M9Z7"/>